<dbReference type="RefSeq" id="WP_352888623.1">
    <property type="nucleotide sequence ID" value="NZ_JBEPIJ010000006.1"/>
</dbReference>
<proteinExistence type="predicted"/>
<keyword evidence="3" id="KW-1185">Reference proteome</keyword>
<dbReference type="InterPro" id="IPR010727">
    <property type="entry name" value="DUF1302"/>
</dbReference>
<sequence>MNRHLIALAILSLGGASGSAFALSTQLAGLDVQLDNKLSLGAAWRVESRDPQLVGRGNGGLAFSTNGDDGNLAFDTGDVVATAAKITSDLTLSKGSFGVFLRGSYLFDARLYDHDFFNPNNYYTPTPGAPDVGVGLTPTGRPSEVPIAVFEQRTDASRDYLGNNADLLDAYVFGSVAVGEQLLAFKIGRQVLNWGESTFVLHGINSLLTFDQNKQRVPGFEIEELLLPTAMVWASMSVASGVSVEAFYQLDWDNTQIDAAGSFWSTNDFAGIGGQRANLTFGLPPENFPNTTIPRAPDREPRDSGQFGGRLSMLLPYLDEIDLSLYAMNYHSRLPLISGTSKASFAAPASTGNYFVEYPEDIQLYGVSFNTVIKGWSVQGEYSLKVDQPLQLEDVEVLLAGVGLPSQLVDEPAFGGALGGKYLRGYRRHDVSQWDLGVTYAFGPSALMGWDQVLFIGEVGGVYVHDLPPESELRYEGPGTYTPGDASVAALVSASTLPAFGSAVPQETDGWATAISWGYKMVARAQYNNVLGSFRIEPTLRFDHDVRGVTPTPITNFVEDRRQISASIAAFYLQTWSVEAGYTRYFGGGRYNLLSDRDFMSLVAKYAF</sequence>
<evidence type="ECO:0000256" key="1">
    <source>
        <dbReference type="SAM" id="SignalP"/>
    </source>
</evidence>
<accession>A0ABV2A968</accession>
<reference evidence="2 3" key="1">
    <citation type="submission" date="2024-06" db="EMBL/GenBank/DDBJ databases">
        <authorList>
            <person name="Li Z."/>
            <person name="Jiang Y."/>
        </authorList>
    </citation>
    <scope>NUCLEOTIDE SEQUENCE [LARGE SCALE GENOMIC DNA]</scope>
    <source>
        <strain evidence="2 3">HSW-8</strain>
    </source>
</reference>
<comment type="caution">
    <text evidence="2">The sequence shown here is derived from an EMBL/GenBank/DDBJ whole genome shotgun (WGS) entry which is preliminary data.</text>
</comment>
<protein>
    <submittedName>
        <fullName evidence="2">DUF1302 domain-containing protein</fullName>
    </submittedName>
</protein>
<evidence type="ECO:0000313" key="2">
    <source>
        <dbReference type="EMBL" id="MES0873787.1"/>
    </source>
</evidence>
<dbReference type="Pfam" id="PF06980">
    <property type="entry name" value="DUF1302"/>
    <property type="match status" value="1"/>
</dbReference>
<name>A0ABV2A968_9GAMM</name>
<gene>
    <name evidence="2" type="ORF">ABSH63_07210</name>
</gene>
<organism evidence="2 3">
    <name type="scientific">Sinimarinibacterium thermocellulolyticum</name>
    <dbReference type="NCBI Taxonomy" id="3170016"/>
    <lineage>
        <taxon>Bacteria</taxon>
        <taxon>Pseudomonadati</taxon>
        <taxon>Pseudomonadota</taxon>
        <taxon>Gammaproteobacteria</taxon>
        <taxon>Nevskiales</taxon>
        <taxon>Nevskiaceae</taxon>
        <taxon>Sinimarinibacterium</taxon>
    </lineage>
</organism>
<dbReference type="Proteomes" id="UP001465331">
    <property type="component" value="Unassembled WGS sequence"/>
</dbReference>
<evidence type="ECO:0000313" key="3">
    <source>
        <dbReference type="Proteomes" id="UP001465331"/>
    </source>
</evidence>
<dbReference type="EMBL" id="JBEPIJ010000006">
    <property type="protein sequence ID" value="MES0873787.1"/>
    <property type="molecule type" value="Genomic_DNA"/>
</dbReference>
<feature type="signal peptide" evidence="1">
    <location>
        <begin position="1"/>
        <end position="22"/>
    </location>
</feature>
<feature type="chain" id="PRO_5047025854" evidence="1">
    <location>
        <begin position="23"/>
        <end position="608"/>
    </location>
</feature>
<keyword evidence="1" id="KW-0732">Signal</keyword>